<comment type="caution">
    <text evidence="1">The sequence shown here is derived from an EMBL/GenBank/DDBJ whole genome shotgun (WGS) entry which is preliminary data.</text>
</comment>
<dbReference type="EMBL" id="VWSJ01000010">
    <property type="protein sequence ID" value="MSN96347.1"/>
    <property type="molecule type" value="Genomic_DNA"/>
</dbReference>
<evidence type="ECO:0008006" key="3">
    <source>
        <dbReference type="Google" id="ProtNLM"/>
    </source>
</evidence>
<reference evidence="1 2" key="1">
    <citation type="submission" date="2019-09" db="EMBL/GenBank/DDBJ databases">
        <authorList>
            <person name="Silva M."/>
            <person name="Pereira G."/>
            <person name="Lopes-Da-Costa L."/>
            <person name="Silva E."/>
        </authorList>
    </citation>
    <scope>NUCLEOTIDE SEQUENCE [LARGE SCALE GENOMIC DNA]</scope>
    <source>
        <strain evidence="1 2">FMV-PI01</strain>
    </source>
</reference>
<dbReference type="RefSeq" id="WP_195836287.1">
    <property type="nucleotide sequence ID" value="NZ_VWSJ01000010.1"/>
</dbReference>
<protein>
    <recommendedName>
        <fullName evidence="3">Phage tail assembly protein</fullName>
    </recommendedName>
</protein>
<dbReference type="AlphaFoldDB" id="A0A6L5WJB6"/>
<evidence type="ECO:0000313" key="1">
    <source>
        <dbReference type="EMBL" id="MSN96347.1"/>
    </source>
</evidence>
<keyword evidence="2" id="KW-1185">Reference proteome</keyword>
<gene>
    <name evidence="1" type="ORF">F1B92_03935</name>
</gene>
<proteinExistence type="predicted"/>
<name>A0A6L5WJB6_9BACT</name>
<sequence length="85" mass="9416">MLKKIEPEFKEFIFSDGQSVVLKAPTLAQVQKAENSKNDVEKLVSLLIDMSDGEMDKEFINSLPVAEIGKISEVVAQLTGFSEKN</sequence>
<evidence type="ECO:0000313" key="2">
    <source>
        <dbReference type="Proteomes" id="UP000476338"/>
    </source>
</evidence>
<organism evidence="1 2">
    <name type="scientific">Campylobacter portucalensis</name>
    <dbReference type="NCBI Taxonomy" id="2608384"/>
    <lineage>
        <taxon>Bacteria</taxon>
        <taxon>Pseudomonadati</taxon>
        <taxon>Campylobacterota</taxon>
        <taxon>Epsilonproteobacteria</taxon>
        <taxon>Campylobacterales</taxon>
        <taxon>Campylobacteraceae</taxon>
        <taxon>Campylobacter</taxon>
    </lineage>
</organism>
<dbReference type="Proteomes" id="UP000476338">
    <property type="component" value="Unassembled WGS sequence"/>
</dbReference>
<reference evidence="1 2" key="2">
    <citation type="submission" date="2020-03" db="EMBL/GenBank/DDBJ databases">
        <title>Campylobacter portucalensis sp. nov., a new species of Campylobacter isolated from the reproductive tract of bulls.</title>
        <authorList>
            <person name="Silva M.F."/>
            <person name="Pereira G."/>
            <person name="Carneiro C."/>
            <person name="Hemphill A."/>
            <person name="Mateus L."/>
            <person name="Lopes-Da-Costa L."/>
            <person name="Silva E."/>
        </authorList>
    </citation>
    <scope>NUCLEOTIDE SEQUENCE [LARGE SCALE GENOMIC DNA]</scope>
    <source>
        <strain evidence="1 2">FMV-PI01</strain>
    </source>
</reference>
<accession>A0A6L5WJB6</accession>